<name>A0A9D4KVQ3_DREPO</name>
<accession>A0A9D4KVQ3</accession>
<dbReference type="Proteomes" id="UP000828390">
    <property type="component" value="Unassembled WGS sequence"/>
</dbReference>
<protein>
    <submittedName>
        <fullName evidence="1">Uncharacterized protein</fullName>
    </submittedName>
</protein>
<dbReference type="EMBL" id="JAIWYP010000003">
    <property type="protein sequence ID" value="KAH3846543.1"/>
    <property type="molecule type" value="Genomic_DNA"/>
</dbReference>
<comment type="caution">
    <text evidence="1">The sequence shown here is derived from an EMBL/GenBank/DDBJ whole genome shotgun (WGS) entry which is preliminary data.</text>
</comment>
<sequence>MGVIKIKLRAFRDTADRPQARFNIQRLKETGFRYTFSVSLKNRFEALGMVTEEMPLDEH</sequence>
<evidence type="ECO:0000313" key="1">
    <source>
        <dbReference type="EMBL" id="KAH3846543.1"/>
    </source>
</evidence>
<proteinExistence type="predicted"/>
<organism evidence="1 2">
    <name type="scientific">Dreissena polymorpha</name>
    <name type="common">Zebra mussel</name>
    <name type="synonym">Mytilus polymorpha</name>
    <dbReference type="NCBI Taxonomy" id="45954"/>
    <lineage>
        <taxon>Eukaryota</taxon>
        <taxon>Metazoa</taxon>
        <taxon>Spiralia</taxon>
        <taxon>Lophotrochozoa</taxon>
        <taxon>Mollusca</taxon>
        <taxon>Bivalvia</taxon>
        <taxon>Autobranchia</taxon>
        <taxon>Heteroconchia</taxon>
        <taxon>Euheterodonta</taxon>
        <taxon>Imparidentia</taxon>
        <taxon>Neoheterodontei</taxon>
        <taxon>Myida</taxon>
        <taxon>Dreissenoidea</taxon>
        <taxon>Dreissenidae</taxon>
        <taxon>Dreissena</taxon>
    </lineage>
</organism>
<evidence type="ECO:0000313" key="2">
    <source>
        <dbReference type="Proteomes" id="UP000828390"/>
    </source>
</evidence>
<dbReference type="AlphaFoldDB" id="A0A9D4KVQ3"/>
<gene>
    <name evidence="1" type="ORF">DPMN_088845</name>
</gene>
<keyword evidence="2" id="KW-1185">Reference proteome</keyword>
<reference evidence="1" key="1">
    <citation type="journal article" date="2019" name="bioRxiv">
        <title>The Genome of the Zebra Mussel, Dreissena polymorpha: A Resource for Invasive Species Research.</title>
        <authorList>
            <person name="McCartney M.A."/>
            <person name="Auch B."/>
            <person name="Kono T."/>
            <person name="Mallez S."/>
            <person name="Zhang Y."/>
            <person name="Obille A."/>
            <person name="Becker A."/>
            <person name="Abrahante J.E."/>
            <person name="Garbe J."/>
            <person name="Badalamenti J.P."/>
            <person name="Herman A."/>
            <person name="Mangelson H."/>
            <person name="Liachko I."/>
            <person name="Sullivan S."/>
            <person name="Sone E.D."/>
            <person name="Koren S."/>
            <person name="Silverstein K.A.T."/>
            <person name="Beckman K.B."/>
            <person name="Gohl D.M."/>
        </authorList>
    </citation>
    <scope>NUCLEOTIDE SEQUENCE</scope>
    <source>
        <strain evidence="1">Duluth1</strain>
        <tissue evidence="1">Whole animal</tissue>
    </source>
</reference>
<reference evidence="1" key="2">
    <citation type="submission" date="2020-11" db="EMBL/GenBank/DDBJ databases">
        <authorList>
            <person name="McCartney M.A."/>
            <person name="Auch B."/>
            <person name="Kono T."/>
            <person name="Mallez S."/>
            <person name="Becker A."/>
            <person name="Gohl D.M."/>
            <person name="Silverstein K.A.T."/>
            <person name="Koren S."/>
            <person name="Bechman K.B."/>
            <person name="Herman A."/>
            <person name="Abrahante J.E."/>
            <person name="Garbe J."/>
        </authorList>
    </citation>
    <scope>NUCLEOTIDE SEQUENCE</scope>
    <source>
        <strain evidence="1">Duluth1</strain>
        <tissue evidence="1">Whole animal</tissue>
    </source>
</reference>